<dbReference type="SUPFAM" id="SSF51182">
    <property type="entry name" value="RmlC-like cupins"/>
    <property type="match status" value="1"/>
</dbReference>
<comment type="caution">
    <text evidence="3">The sequence shown here is derived from an EMBL/GenBank/DDBJ whole genome shotgun (WGS) entry which is preliminary data.</text>
</comment>
<dbReference type="InterPro" id="IPR009327">
    <property type="entry name" value="Cupin_DUF985"/>
</dbReference>
<feature type="domain" description="DUF985" evidence="2">
    <location>
        <begin position="57"/>
        <end position="232"/>
    </location>
</feature>
<protein>
    <recommendedName>
        <fullName evidence="2">DUF985 domain-containing protein</fullName>
    </recommendedName>
</protein>
<dbReference type="GeneID" id="19170582"/>
<dbReference type="RefSeq" id="XP_007734782.1">
    <property type="nucleotide sequence ID" value="XM_007736592.1"/>
</dbReference>
<dbReference type="EMBL" id="AMGY01000005">
    <property type="protein sequence ID" value="EXJ82659.1"/>
    <property type="molecule type" value="Genomic_DNA"/>
</dbReference>
<evidence type="ECO:0000313" key="4">
    <source>
        <dbReference type="Proteomes" id="UP000019478"/>
    </source>
</evidence>
<gene>
    <name evidence="3" type="ORF">A1O3_06473</name>
</gene>
<evidence type="ECO:0000313" key="3">
    <source>
        <dbReference type="EMBL" id="EXJ82659.1"/>
    </source>
</evidence>
<dbReference type="Gene3D" id="2.60.120.10">
    <property type="entry name" value="Jelly Rolls"/>
    <property type="match status" value="1"/>
</dbReference>
<reference evidence="3 4" key="1">
    <citation type="submission" date="2013-03" db="EMBL/GenBank/DDBJ databases">
        <title>The Genome Sequence of Capronia epimyces CBS 606.96.</title>
        <authorList>
            <consortium name="The Broad Institute Genomics Platform"/>
            <person name="Cuomo C."/>
            <person name="de Hoog S."/>
            <person name="Gorbushina A."/>
            <person name="Walker B."/>
            <person name="Young S.K."/>
            <person name="Zeng Q."/>
            <person name="Gargeya S."/>
            <person name="Fitzgerald M."/>
            <person name="Haas B."/>
            <person name="Abouelleil A."/>
            <person name="Allen A.W."/>
            <person name="Alvarado L."/>
            <person name="Arachchi H.M."/>
            <person name="Berlin A.M."/>
            <person name="Chapman S.B."/>
            <person name="Gainer-Dewar J."/>
            <person name="Goldberg J."/>
            <person name="Griggs A."/>
            <person name="Gujja S."/>
            <person name="Hansen M."/>
            <person name="Howarth C."/>
            <person name="Imamovic A."/>
            <person name="Ireland A."/>
            <person name="Larimer J."/>
            <person name="McCowan C."/>
            <person name="Murphy C."/>
            <person name="Pearson M."/>
            <person name="Poon T.W."/>
            <person name="Priest M."/>
            <person name="Roberts A."/>
            <person name="Saif S."/>
            <person name="Shea T."/>
            <person name="Sisk P."/>
            <person name="Sykes S."/>
            <person name="Wortman J."/>
            <person name="Nusbaum C."/>
            <person name="Birren B."/>
        </authorList>
    </citation>
    <scope>NUCLEOTIDE SEQUENCE [LARGE SCALE GENOMIC DNA]</scope>
    <source>
        <strain evidence="3 4">CBS 606.96</strain>
    </source>
</reference>
<dbReference type="eggNOG" id="ENOG502RCWJ">
    <property type="taxonomic scope" value="Eukaryota"/>
</dbReference>
<dbReference type="OrthoDB" id="6614653at2759"/>
<organism evidence="3 4">
    <name type="scientific">Capronia epimyces CBS 606.96</name>
    <dbReference type="NCBI Taxonomy" id="1182542"/>
    <lineage>
        <taxon>Eukaryota</taxon>
        <taxon>Fungi</taxon>
        <taxon>Dikarya</taxon>
        <taxon>Ascomycota</taxon>
        <taxon>Pezizomycotina</taxon>
        <taxon>Eurotiomycetes</taxon>
        <taxon>Chaetothyriomycetidae</taxon>
        <taxon>Chaetothyriales</taxon>
        <taxon>Herpotrichiellaceae</taxon>
        <taxon>Capronia</taxon>
    </lineage>
</organism>
<dbReference type="PANTHER" id="PTHR33387:SF3">
    <property type="entry name" value="DUF985 DOMAIN-CONTAINING PROTEIN"/>
    <property type="match status" value="1"/>
</dbReference>
<proteinExistence type="predicted"/>
<dbReference type="InterPro" id="IPR014710">
    <property type="entry name" value="RmlC-like_jellyroll"/>
</dbReference>
<evidence type="ECO:0000259" key="2">
    <source>
        <dbReference type="Pfam" id="PF06172"/>
    </source>
</evidence>
<sequence length="265" mass="28608">MTHPPAPVSASASASAPPASPSSPSSSPSPVLPANTSLYARQLLSNPPASHSAAIESAISKLQLLAHIEGGYFAETDRDALLVPNPFQHLPALANPTATDDSPTRHASTTIFYLLAPRSPVGYFHRNRGRTVHTLHRGRGVYVLLHMDRRDARTGKVPVETFVVGHDLDKGEKLQWIVEGGKFKASFLIPDSDSDTNTPATDTDVDGQPGSAAGLLISETVVPGFEYADHDFLTAETMRDALDPAQLHELKWLLKRDEQKRLDAL</sequence>
<accession>W9YK65</accession>
<dbReference type="InterPro" id="IPR011051">
    <property type="entry name" value="RmlC_Cupin_sf"/>
</dbReference>
<dbReference type="Pfam" id="PF06172">
    <property type="entry name" value="Cupin_5"/>
    <property type="match status" value="1"/>
</dbReference>
<dbReference type="HOGENOM" id="CLU_097615_0_0_1"/>
<dbReference type="AlphaFoldDB" id="W9YK65"/>
<feature type="region of interest" description="Disordered" evidence="1">
    <location>
        <begin position="1"/>
        <end position="33"/>
    </location>
</feature>
<name>W9YK65_9EURO</name>
<dbReference type="InterPro" id="IPR039935">
    <property type="entry name" value="YML079W-like"/>
</dbReference>
<keyword evidence="4" id="KW-1185">Reference proteome</keyword>
<dbReference type="Proteomes" id="UP000019478">
    <property type="component" value="Unassembled WGS sequence"/>
</dbReference>
<feature type="compositionally biased region" description="Low complexity" evidence="1">
    <location>
        <begin position="8"/>
        <end position="33"/>
    </location>
</feature>
<feature type="region of interest" description="Disordered" evidence="1">
    <location>
        <begin position="189"/>
        <end position="208"/>
    </location>
</feature>
<evidence type="ECO:0000256" key="1">
    <source>
        <dbReference type="SAM" id="MobiDB-lite"/>
    </source>
</evidence>
<dbReference type="CDD" id="cd06121">
    <property type="entry name" value="cupin_YML079wp"/>
    <property type="match status" value="1"/>
</dbReference>
<dbReference type="PANTHER" id="PTHR33387">
    <property type="entry name" value="RMLC-LIKE JELLY ROLL FOLD PROTEIN"/>
    <property type="match status" value="1"/>
</dbReference>